<organism evidence="3 4">
    <name type="scientific">Methylobacterium currus</name>
    <dbReference type="NCBI Taxonomy" id="2051553"/>
    <lineage>
        <taxon>Bacteria</taxon>
        <taxon>Pseudomonadati</taxon>
        <taxon>Pseudomonadota</taxon>
        <taxon>Alphaproteobacteria</taxon>
        <taxon>Hyphomicrobiales</taxon>
        <taxon>Methylobacteriaceae</taxon>
        <taxon>Methylobacterium</taxon>
    </lineage>
</organism>
<dbReference type="InterPro" id="IPR002347">
    <property type="entry name" value="SDR_fam"/>
</dbReference>
<dbReference type="AlphaFoldDB" id="A0A2R4WUY4"/>
<dbReference type="InterPro" id="IPR057326">
    <property type="entry name" value="KR_dom"/>
</dbReference>
<reference evidence="3 4" key="1">
    <citation type="submission" date="2018-04" db="EMBL/GenBank/DDBJ databases">
        <title>Methylobacterium sp. PR1016A genome.</title>
        <authorList>
            <person name="Park W."/>
        </authorList>
    </citation>
    <scope>NUCLEOTIDE SEQUENCE [LARGE SCALE GENOMIC DNA]</scope>
    <source>
        <strain evidence="3 4">PR1016A</strain>
    </source>
</reference>
<protein>
    <submittedName>
        <fullName evidence="3">KR domain-containing protein</fullName>
    </submittedName>
</protein>
<dbReference type="SMART" id="SM00822">
    <property type="entry name" value="PKS_KR"/>
    <property type="match status" value="1"/>
</dbReference>
<dbReference type="Pfam" id="PF13561">
    <property type="entry name" value="adh_short_C2"/>
    <property type="match status" value="1"/>
</dbReference>
<evidence type="ECO:0000313" key="3">
    <source>
        <dbReference type="EMBL" id="AWB25346.1"/>
    </source>
</evidence>
<dbReference type="Gene3D" id="3.40.50.720">
    <property type="entry name" value="NAD(P)-binding Rossmann-like Domain"/>
    <property type="match status" value="1"/>
</dbReference>
<keyword evidence="4" id="KW-1185">Reference proteome</keyword>
<accession>A0A2R4WUY4</accession>
<dbReference type="Proteomes" id="UP000244755">
    <property type="component" value="Chromosome 2"/>
</dbReference>
<dbReference type="PRINTS" id="PR00081">
    <property type="entry name" value="GDHRDH"/>
</dbReference>
<dbReference type="PANTHER" id="PTHR42879">
    <property type="entry name" value="3-OXOACYL-(ACYL-CARRIER-PROTEIN) REDUCTASE"/>
    <property type="match status" value="1"/>
</dbReference>
<dbReference type="SUPFAM" id="SSF51735">
    <property type="entry name" value="NAD(P)-binding Rossmann-fold domains"/>
    <property type="match status" value="1"/>
</dbReference>
<comment type="similarity">
    <text evidence="1">Belongs to the short-chain dehydrogenases/reductases (SDR) family.</text>
</comment>
<dbReference type="InterPro" id="IPR050259">
    <property type="entry name" value="SDR"/>
</dbReference>
<gene>
    <name evidence="3" type="ORF">DA075_31060</name>
</gene>
<dbReference type="EMBL" id="CP028844">
    <property type="protein sequence ID" value="AWB25346.1"/>
    <property type="molecule type" value="Genomic_DNA"/>
</dbReference>
<feature type="domain" description="Ketoreductase" evidence="2">
    <location>
        <begin position="8"/>
        <end position="147"/>
    </location>
</feature>
<dbReference type="InterPro" id="IPR036291">
    <property type="entry name" value="NAD(P)-bd_dom_sf"/>
</dbReference>
<name>A0A2R4WUY4_9HYPH</name>
<proteinExistence type="inferred from homology"/>
<evidence type="ECO:0000313" key="4">
    <source>
        <dbReference type="Proteomes" id="UP000244755"/>
    </source>
</evidence>
<dbReference type="RefSeq" id="WP_099957014.1">
    <property type="nucleotide sequence ID" value="NZ_CP028844.1"/>
</dbReference>
<dbReference type="FunFam" id="3.40.50.720:FF:000084">
    <property type="entry name" value="Short-chain dehydrogenase reductase"/>
    <property type="match status" value="1"/>
</dbReference>
<evidence type="ECO:0000256" key="1">
    <source>
        <dbReference type="ARBA" id="ARBA00006484"/>
    </source>
</evidence>
<dbReference type="OrthoDB" id="9804774at2"/>
<evidence type="ECO:0000259" key="2">
    <source>
        <dbReference type="SMART" id="SM00822"/>
    </source>
</evidence>
<sequence>MQLGLDGKVVLITGGSKGIGLACARAFLDEGAKVGIVSRSRDNLDRARAALGPVAGTTADLVDPAQALAALDALEAELGPVDVLVNSAGAARRVPPGDLTPDRWRAAFDAKLFTYVNVFDPAVKRMAARGTGVIVNVIGNGGKVAAPTHIAGGAANAALMLATAGLAQAYAGSGVRVVGVSPGLTRTDRVAEGMQAEAALQGITVDEAQARAEAGIPLGRMAEPEEIASAILFLASAKASYVTGVTLTMDGAKVAVVV</sequence>
<dbReference type="KEGG" id="mee:DA075_31060"/>